<dbReference type="AlphaFoldDB" id="A0A1V9XXP7"/>
<comment type="caution">
    <text evidence="2">The sequence shown here is derived from an EMBL/GenBank/DDBJ whole genome shotgun (WGS) entry which is preliminary data.</text>
</comment>
<evidence type="ECO:0000259" key="1">
    <source>
        <dbReference type="SMART" id="SM00060"/>
    </source>
</evidence>
<dbReference type="Gene3D" id="2.60.40.10">
    <property type="entry name" value="Immunoglobulins"/>
    <property type="match status" value="2"/>
</dbReference>
<dbReference type="Proteomes" id="UP000192247">
    <property type="component" value="Unassembled WGS sequence"/>
</dbReference>
<gene>
    <name evidence="2" type="ORF">BIW11_00333</name>
</gene>
<dbReference type="OrthoDB" id="6022609at2759"/>
<reference evidence="2 3" key="1">
    <citation type="journal article" date="2017" name="Gigascience">
        <title>Draft genome of the honey bee ectoparasitic mite, Tropilaelaps mercedesae, is shaped by the parasitic life history.</title>
        <authorList>
            <person name="Dong X."/>
            <person name="Armstrong S.D."/>
            <person name="Xia D."/>
            <person name="Makepeace B.L."/>
            <person name="Darby A.C."/>
            <person name="Kadowaki T."/>
        </authorList>
    </citation>
    <scope>NUCLEOTIDE SEQUENCE [LARGE SCALE GENOMIC DNA]</scope>
    <source>
        <strain evidence="2">Wuxi-XJTLU</strain>
    </source>
</reference>
<dbReference type="CDD" id="cd00063">
    <property type="entry name" value="FN3"/>
    <property type="match status" value="2"/>
</dbReference>
<proteinExistence type="predicted"/>
<feature type="non-terminal residue" evidence="2">
    <location>
        <position position="318"/>
    </location>
</feature>
<dbReference type="InterPro" id="IPR013783">
    <property type="entry name" value="Ig-like_fold"/>
</dbReference>
<dbReference type="InterPro" id="IPR036116">
    <property type="entry name" value="FN3_sf"/>
</dbReference>
<protein>
    <submittedName>
        <fullName evidence="2">Putative epidermal cell surface receptor-like</fullName>
    </submittedName>
</protein>
<dbReference type="SUPFAM" id="SSF49265">
    <property type="entry name" value="Fibronectin type III"/>
    <property type="match status" value="1"/>
</dbReference>
<organism evidence="2 3">
    <name type="scientific">Tropilaelaps mercedesae</name>
    <dbReference type="NCBI Taxonomy" id="418985"/>
    <lineage>
        <taxon>Eukaryota</taxon>
        <taxon>Metazoa</taxon>
        <taxon>Ecdysozoa</taxon>
        <taxon>Arthropoda</taxon>
        <taxon>Chelicerata</taxon>
        <taxon>Arachnida</taxon>
        <taxon>Acari</taxon>
        <taxon>Parasitiformes</taxon>
        <taxon>Mesostigmata</taxon>
        <taxon>Gamasina</taxon>
        <taxon>Dermanyssoidea</taxon>
        <taxon>Laelapidae</taxon>
        <taxon>Tropilaelaps</taxon>
    </lineage>
</organism>
<dbReference type="SMART" id="SM00060">
    <property type="entry name" value="FN3"/>
    <property type="match status" value="2"/>
</dbReference>
<sequence length="318" mass="35306">MARVAPFWMPSDLRVRCDVSSKGDEIRGLGRHSYSGQPTGLVLAEKTSLVYGTIFDPDGEIQIVVFDVTSNSAKVRWKRQKKSGRPSGIFYSSKYIGADTIWNGAPVNDDEASAVLKNLEPKHEYVVKIVQDHAWEITVIQTREDTSLRLPQLKPIARSANNITLKWSDFDSDKKYTIEYRKNNAGLFDQWTKVKASGSFGTIKDLDPGNGYLIRVRNQEDFVSDSLLAFTEDGCVRQGKSYRVGDTFFEGCSLRCVCRGNDQSACEPRCPASFFGSLGSAIASPSRCHQVPSESDSCCVSMHCEHGKPGKCPSTEYN</sequence>
<evidence type="ECO:0000313" key="2">
    <source>
        <dbReference type="EMBL" id="OQR78264.1"/>
    </source>
</evidence>
<dbReference type="InParanoid" id="A0A1V9XXP7"/>
<dbReference type="InterPro" id="IPR003961">
    <property type="entry name" value="FN3_dom"/>
</dbReference>
<feature type="domain" description="Fibronectin type-III" evidence="1">
    <location>
        <begin position="147"/>
        <end position="224"/>
    </location>
</feature>
<evidence type="ECO:0000313" key="3">
    <source>
        <dbReference type="Proteomes" id="UP000192247"/>
    </source>
</evidence>
<accession>A0A1V9XXP7</accession>
<name>A0A1V9XXP7_9ACAR</name>
<dbReference type="STRING" id="418985.A0A1V9XXP7"/>
<keyword evidence="3" id="KW-1185">Reference proteome</keyword>
<keyword evidence="2" id="KW-0675">Receptor</keyword>
<feature type="domain" description="Fibronectin type-III" evidence="1">
    <location>
        <begin position="57"/>
        <end position="138"/>
    </location>
</feature>
<dbReference type="EMBL" id="MNPL01002449">
    <property type="protein sequence ID" value="OQR78264.1"/>
    <property type="molecule type" value="Genomic_DNA"/>
</dbReference>